<dbReference type="Pfam" id="PF00356">
    <property type="entry name" value="LacI"/>
    <property type="match status" value="1"/>
</dbReference>
<protein>
    <submittedName>
        <fullName evidence="5">LacI family DNA-binding transcriptional regulator</fullName>
    </submittedName>
</protein>
<accession>A0ABW5XGI5</accession>
<dbReference type="Gene3D" id="3.40.50.2300">
    <property type="match status" value="2"/>
</dbReference>
<keyword evidence="1" id="KW-0805">Transcription regulation</keyword>
<keyword evidence="3" id="KW-0804">Transcription</keyword>
<feature type="domain" description="HTH lacI-type" evidence="4">
    <location>
        <begin position="10"/>
        <end position="64"/>
    </location>
</feature>
<dbReference type="InterPro" id="IPR028082">
    <property type="entry name" value="Peripla_BP_I"/>
</dbReference>
<dbReference type="InterPro" id="IPR010982">
    <property type="entry name" value="Lambda_DNA-bd_dom_sf"/>
</dbReference>
<dbReference type="SMART" id="SM00354">
    <property type="entry name" value="HTH_LACI"/>
    <property type="match status" value="1"/>
</dbReference>
<keyword evidence="2 5" id="KW-0238">DNA-binding</keyword>
<dbReference type="PROSITE" id="PS50932">
    <property type="entry name" value="HTH_LACI_2"/>
    <property type="match status" value="1"/>
</dbReference>
<name>A0ABW5XGI5_9MICO</name>
<proteinExistence type="predicted"/>
<evidence type="ECO:0000313" key="5">
    <source>
        <dbReference type="EMBL" id="MFD2840356.1"/>
    </source>
</evidence>
<evidence type="ECO:0000313" key="6">
    <source>
        <dbReference type="Proteomes" id="UP001597391"/>
    </source>
</evidence>
<dbReference type="Pfam" id="PF13377">
    <property type="entry name" value="Peripla_BP_3"/>
    <property type="match status" value="1"/>
</dbReference>
<dbReference type="InterPro" id="IPR046335">
    <property type="entry name" value="LacI/GalR-like_sensor"/>
</dbReference>
<reference evidence="6" key="1">
    <citation type="journal article" date="2019" name="Int. J. Syst. Evol. Microbiol.">
        <title>The Global Catalogue of Microorganisms (GCM) 10K type strain sequencing project: providing services to taxonomists for standard genome sequencing and annotation.</title>
        <authorList>
            <consortium name="The Broad Institute Genomics Platform"/>
            <consortium name="The Broad Institute Genome Sequencing Center for Infectious Disease"/>
            <person name="Wu L."/>
            <person name="Ma J."/>
        </authorList>
    </citation>
    <scope>NUCLEOTIDE SEQUENCE [LARGE SCALE GENOMIC DNA]</scope>
    <source>
        <strain evidence="6">KCTC 33576</strain>
    </source>
</reference>
<evidence type="ECO:0000256" key="2">
    <source>
        <dbReference type="ARBA" id="ARBA00023125"/>
    </source>
</evidence>
<dbReference type="SUPFAM" id="SSF53822">
    <property type="entry name" value="Periplasmic binding protein-like I"/>
    <property type="match status" value="1"/>
</dbReference>
<dbReference type="EMBL" id="JBHUOP010000003">
    <property type="protein sequence ID" value="MFD2840356.1"/>
    <property type="molecule type" value="Genomic_DNA"/>
</dbReference>
<dbReference type="RefSeq" id="WP_377466186.1">
    <property type="nucleotide sequence ID" value="NZ_JBHUOP010000003.1"/>
</dbReference>
<evidence type="ECO:0000256" key="1">
    <source>
        <dbReference type="ARBA" id="ARBA00023015"/>
    </source>
</evidence>
<comment type="caution">
    <text evidence="5">The sequence shown here is derived from an EMBL/GenBank/DDBJ whole genome shotgun (WGS) entry which is preliminary data.</text>
</comment>
<evidence type="ECO:0000259" key="4">
    <source>
        <dbReference type="PROSITE" id="PS50932"/>
    </source>
</evidence>
<dbReference type="PANTHER" id="PTHR30146">
    <property type="entry name" value="LACI-RELATED TRANSCRIPTIONAL REPRESSOR"/>
    <property type="match status" value="1"/>
</dbReference>
<dbReference type="PANTHER" id="PTHR30146:SF109">
    <property type="entry name" value="HTH-TYPE TRANSCRIPTIONAL REGULATOR GALS"/>
    <property type="match status" value="1"/>
</dbReference>
<evidence type="ECO:0000256" key="3">
    <source>
        <dbReference type="ARBA" id="ARBA00023163"/>
    </source>
</evidence>
<organism evidence="5 6">
    <name type="scientific">Populibacterium corticicola</name>
    <dbReference type="NCBI Taxonomy" id="1812826"/>
    <lineage>
        <taxon>Bacteria</taxon>
        <taxon>Bacillati</taxon>
        <taxon>Actinomycetota</taxon>
        <taxon>Actinomycetes</taxon>
        <taxon>Micrococcales</taxon>
        <taxon>Jonesiaceae</taxon>
        <taxon>Populibacterium</taxon>
    </lineage>
</organism>
<keyword evidence="6" id="KW-1185">Reference proteome</keyword>
<dbReference type="CDD" id="cd01392">
    <property type="entry name" value="HTH_LacI"/>
    <property type="match status" value="1"/>
</dbReference>
<sequence length="340" mass="36908">MNDTTPGGKPNIRQVAAVAGVSHMTVSRVLNDHPNIKESTRKKVLEVIEQLNYRPNTAARALATQKNRRIGVMIESAREFGPLYTLRAVEDAARNAGYGVTSVPLSEHGALAAQDAVDYLISQGIDAVCVIAPRSSSVAALRKISLGVPTLVIKGSSDPNFLTVSVDQQLGAELVVDHLAQRGHRDVLHLAGPLDWLDARTRERAFHARARQWGFKERPIVVGDWSADFGYDFVRSMKRKPEYTAIFAANDSMALGLLHGFHDLGYEVPKDISVVGFDDIPTSRHTIPPLTTVRQDFDALGAKTVEVLTAAAEGHEIPQRTTVGIELIVRESTAPVGGIS</sequence>
<dbReference type="Gene3D" id="1.10.260.40">
    <property type="entry name" value="lambda repressor-like DNA-binding domains"/>
    <property type="match status" value="1"/>
</dbReference>
<dbReference type="InterPro" id="IPR000843">
    <property type="entry name" value="HTH_LacI"/>
</dbReference>
<dbReference type="Proteomes" id="UP001597391">
    <property type="component" value="Unassembled WGS sequence"/>
</dbReference>
<dbReference type="GO" id="GO:0003677">
    <property type="term" value="F:DNA binding"/>
    <property type="evidence" value="ECO:0007669"/>
    <property type="project" value="UniProtKB-KW"/>
</dbReference>
<gene>
    <name evidence="5" type="ORF">ACFSYH_07195</name>
</gene>
<dbReference type="CDD" id="cd01574">
    <property type="entry name" value="PBP1_LacI"/>
    <property type="match status" value="1"/>
</dbReference>
<dbReference type="SUPFAM" id="SSF47413">
    <property type="entry name" value="lambda repressor-like DNA-binding domains"/>
    <property type="match status" value="1"/>
</dbReference>